<sequence length="527" mass="59742">MDHVIQVRSKEPQRRLVANGVIRDLSSSTFLLYSPNAPSAMDAITLDSVLLGQSSTPGGTTSFESQAKRLIQETEANIQRIESQIRDLESIRDRERALVAILKIIIAPIRKLPPELLVEIFLHDAWDLKHALRISQVCVLWKELASKTPALWTGELRLDITNHCTDYSAAMQGWLERSSPLSIPISIFPSLSSSPSGYSPSMVNAIISVAPRWRSFRLYGTLPQLSTLTMDTLTMLEEVELIHGETGYQQQPTWAFIAAPRLRRVYLCVPDTTWYPMPWSQLTQLHLTHSEPQACVGILAQCANMVSAEISTHPWEHSPPSAITTLERLEDLHIIFKPLSGNNIAPFFQRLSLPILKTLHLDLYDLRWSSGVKWSPATTDAFIQFQVRSPALQDLTLRQCDLEWEDLHRILRHASALTKLSLQSCERCIDDNLLRALKYSDRDAVHLVPKLSTFIMDEGGTSSLTEECLEETLRSRWWSAEALQALASPPAVARWQHIWCGYRLCREFLRMVEDELEREALDAEFSG</sequence>
<accession>A0AAD7K1Z4</accession>
<proteinExistence type="predicted"/>
<feature type="domain" description="F-box" evidence="2">
    <location>
        <begin position="110"/>
        <end position="153"/>
    </location>
</feature>
<dbReference type="InterPro" id="IPR032675">
    <property type="entry name" value="LRR_dom_sf"/>
</dbReference>
<keyword evidence="4" id="KW-1185">Reference proteome</keyword>
<organism evidence="3 4">
    <name type="scientific">Mycena maculata</name>
    <dbReference type="NCBI Taxonomy" id="230809"/>
    <lineage>
        <taxon>Eukaryota</taxon>
        <taxon>Fungi</taxon>
        <taxon>Dikarya</taxon>
        <taxon>Basidiomycota</taxon>
        <taxon>Agaricomycotina</taxon>
        <taxon>Agaricomycetes</taxon>
        <taxon>Agaricomycetidae</taxon>
        <taxon>Agaricales</taxon>
        <taxon>Marasmiineae</taxon>
        <taxon>Mycenaceae</taxon>
        <taxon>Mycena</taxon>
    </lineage>
</organism>
<evidence type="ECO:0000313" key="3">
    <source>
        <dbReference type="EMBL" id="KAJ7776773.1"/>
    </source>
</evidence>
<evidence type="ECO:0000259" key="2">
    <source>
        <dbReference type="Pfam" id="PF12937"/>
    </source>
</evidence>
<dbReference type="Gene3D" id="3.80.10.10">
    <property type="entry name" value="Ribonuclease Inhibitor"/>
    <property type="match status" value="1"/>
</dbReference>
<protein>
    <recommendedName>
        <fullName evidence="2">F-box domain-containing protein</fullName>
    </recommendedName>
</protein>
<evidence type="ECO:0000256" key="1">
    <source>
        <dbReference type="SAM" id="Coils"/>
    </source>
</evidence>
<reference evidence="3" key="1">
    <citation type="submission" date="2023-03" db="EMBL/GenBank/DDBJ databases">
        <title>Massive genome expansion in bonnet fungi (Mycena s.s.) driven by repeated elements and novel gene families across ecological guilds.</title>
        <authorList>
            <consortium name="Lawrence Berkeley National Laboratory"/>
            <person name="Harder C.B."/>
            <person name="Miyauchi S."/>
            <person name="Viragh M."/>
            <person name="Kuo A."/>
            <person name="Thoen E."/>
            <person name="Andreopoulos B."/>
            <person name="Lu D."/>
            <person name="Skrede I."/>
            <person name="Drula E."/>
            <person name="Henrissat B."/>
            <person name="Morin E."/>
            <person name="Kohler A."/>
            <person name="Barry K."/>
            <person name="LaButti K."/>
            <person name="Morin E."/>
            <person name="Salamov A."/>
            <person name="Lipzen A."/>
            <person name="Mereny Z."/>
            <person name="Hegedus B."/>
            <person name="Baldrian P."/>
            <person name="Stursova M."/>
            <person name="Weitz H."/>
            <person name="Taylor A."/>
            <person name="Grigoriev I.V."/>
            <person name="Nagy L.G."/>
            <person name="Martin F."/>
            <person name="Kauserud H."/>
        </authorList>
    </citation>
    <scope>NUCLEOTIDE SEQUENCE</scope>
    <source>
        <strain evidence="3">CBHHK188m</strain>
    </source>
</reference>
<evidence type="ECO:0000313" key="4">
    <source>
        <dbReference type="Proteomes" id="UP001215280"/>
    </source>
</evidence>
<dbReference type="SUPFAM" id="SSF81383">
    <property type="entry name" value="F-box domain"/>
    <property type="match status" value="1"/>
</dbReference>
<dbReference type="InterPro" id="IPR036047">
    <property type="entry name" value="F-box-like_dom_sf"/>
</dbReference>
<name>A0AAD7K1Z4_9AGAR</name>
<dbReference type="AlphaFoldDB" id="A0AAD7K1Z4"/>
<comment type="caution">
    <text evidence="3">The sequence shown here is derived from an EMBL/GenBank/DDBJ whole genome shotgun (WGS) entry which is preliminary data.</text>
</comment>
<keyword evidence="1" id="KW-0175">Coiled coil</keyword>
<dbReference type="InterPro" id="IPR001810">
    <property type="entry name" value="F-box_dom"/>
</dbReference>
<feature type="coiled-coil region" evidence="1">
    <location>
        <begin position="64"/>
        <end position="98"/>
    </location>
</feature>
<dbReference type="Pfam" id="PF12937">
    <property type="entry name" value="F-box-like"/>
    <property type="match status" value="1"/>
</dbReference>
<dbReference type="EMBL" id="JARJLG010000011">
    <property type="protein sequence ID" value="KAJ7776773.1"/>
    <property type="molecule type" value="Genomic_DNA"/>
</dbReference>
<dbReference type="Proteomes" id="UP001215280">
    <property type="component" value="Unassembled WGS sequence"/>
</dbReference>
<dbReference type="SUPFAM" id="SSF52047">
    <property type="entry name" value="RNI-like"/>
    <property type="match status" value="1"/>
</dbReference>
<dbReference type="Gene3D" id="1.20.1280.50">
    <property type="match status" value="1"/>
</dbReference>
<gene>
    <name evidence="3" type="ORF">DFH07DRAFT_797692</name>
</gene>